<accession>F4FY31</accession>
<dbReference type="Proteomes" id="UP000007812">
    <property type="component" value="Chromosome"/>
</dbReference>
<dbReference type="GeneID" id="10493490"/>
<dbReference type="HOGENOM" id="CLU_1682734_0_0_2"/>
<name>F4FY31_METCR</name>
<dbReference type="AlphaFoldDB" id="F4FY31"/>
<evidence type="ECO:0000313" key="1">
    <source>
        <dbReference type="EMBL" id="AEB95404.1"/>
    </source>
</evidence>
<dbReference type="eggNOG" id="arCOG12526">
    <property type="taxonomic scope" value="Archaea"/>
</dbReference>
<evidence type="ECO:0000313" key="2">
    <source>
        <dbReference type="Proteomes" id="UP000007812"/>
    </source>
</evidence>
<dbReference type="PATRIC" id="fig|1006006.8.peg.1295"/>
<organism evidence="1 2">
    <name type="scientific">Metallosphaera cuprina (strain Ar-4)</name>
    <dbReference type="NCBI Taxonomy" id="1006006"/>
    <lineage>
        <taxon>Archaea</taxon>
        <taxon>Thermoproteota</taxon>
        <taxon>Thermoprotei</taxon>
        <taxon>Sulfolobales</taxon>
        <taxon>Sulfolobaceae</taxon>
        <taxon>Metallosphaera</taxon>
    </lineage>
</organism>
<dbReference type="EMBL" id="CP002656">
    <property type="protein sequence ID" value="AEB95404.1"/>
    <property type="molecule type" value="Genomic_DNA"/>
</dbReference>
<dbReference type="KEGG" id="mcn:Mcup_1301"/>
<reference evidence="1 2" key="1">
    <citation type="journal article" date="2011" name="J. Bacteriol.">
        <title>Complete genome sequence of Metallosphaera cuprina, a metal sulfide-oxidizing archaeon from a hot spring.</title>
        <authorList>
            <person name="Liu L.J."/>
            <person name="You X.Y."/>
            <person name="Zheng H."/>
            <person name="Wang S."/>
            <person name="Jiang C.Y."/>
            <person name="Liu S.J."/>
        </authorList>
    </citation>
    <scope>NUCLEOTIDE SEQUENCE [LARGE SCALE GENOMIC DNA]</scope>
    <source>
        <strain evidence="1 2">Ar-4</strain>
    </source>
</reference>
<keyword evidence="2" id="KW-1185">Reference proteome</keyword>
<dbReference type="OrthoDB" id="33468at2157"/>
<gene>
    <name evidence="1" type="ordered locus">Mcup_1301</name>
</gene>
<protein>
    <submittedName>
        <fullName evidence="1">Uncharacterized protein</fullName>
    </submittedName>
</protein>
<dbReference type="RefSeq" id="WP_013737902.1">
    <property type="nucleotide sequence ID" value="NC_015435.1"/>
</dbReference>
<proteinExistence type="predicted"/>
<sequence>MRFEQREMRWKRFAEICLKFSSDTFYDYPLFNALQIGEIETELEEIVSQFFVDRLVMKGRPYKAIKGTFYFDDEGATEGYENGTIAFQVIYKDREEYEREKAEILKGLQSDPEGIEEAEVYAFITSLMEFTLYAFLRTRSKGEPDCLQRKRCYISLKYS</sequence>